<keyword evidence="8 13" id="KW-0863">Zinc-finger</keyword>
<dbReference type="AlphaFoldDB" id="J3LBC5"/>
<evidence type="ECO:0000256" key="10">
    <source>
        <dbReference type="ARBA" id="ARBA00022833"/>
    </source>
</evidence>
<protein>
    <recommendedName>
        <fullName evidence="4">RING-type E3 ubiquitin transferase</fullName>
        <ecNumber evidence="4">2.3.2.27</ecNumber>
    </recommendedName>
</protein>
<reference evidence="15" key="1">
    <citation type="submission" date="2013-04" db="UniProtKB">
        <authorList>
            <consortium name="EnsemblPlants"/>
        </authorList>
    </citation>
    <scope>IDENTIFICATION</scope>
</reference>
<keyword evidence="5" id="KW-0808">Transferase</keyword>
<keyword evidence="12" id="KW-0472">Membrane</keyword>
<dbReference type="EC" id="2.3.2.27" evidence="4"/>
<dbReference type="Gene3D" id="3.30.40.10">
    <property type="entry name" value="Zinc/RING finger domain, C3HC4 (zinc finger)"/>
    <property type="match status" value="1"/>
</dbReference>
<feature type="domain" description="RING-type" evidence="14">
    <location>
        <begin position="10"/>
        <end position="33"/>
    </location>
</feature>
<dbReference type="Pfam" id="PF13639">
    <property type="entry name" value="zf-RING_2"/>
    <property type="match status" value="1"/>
</dbReference>
<dbReference type="InterPro" id="IPR001841">
    <property type="entry name" value="Znf_RING"/>
</dbReference>
<evidence type="ECO:0000256" key="2">
    <source>
        <dbReference type="ARBA" id="ARBA00004167"/>
    </source>
</evidence>
<evidence type="ECO:0000256" key="1">
    <source>
        <dbReference type="ARBA" id="ARBA00000900"/>
    </source>
</evidence>
<keyword evidence="7" id="KW-0479">Metal-binding</keyword>
<dbReference type="PANTHER" id="PTHR46913:SF1">
    <property type="entry name" value="RING-H2 FINGER PROTEIN ATL16"/>
    <property type="match status" value="1"/>
</dbReference>
<organism evidence="15">
    <name type="scientific">Oryza brachyantha</name>
    <name type="common">malo sina</name>
    <dbReference type="NCBI Taxonomy" id="4533"/>
    <lineage>
        <taxon>Eukaryota</taxon>
        <taxon>Viridiplantae</taxon>
        <taxon>Streptophyta</taxon>
        <taxon>Embryophyta</taxon>
        <taxon>Tracheophyta</taxon>
        <taxon>Spermatophyta</taxon>
        <taxon>Magnoliopsida</taxon>
        <taxon>Liliopsida</taxon>
        <taxon>Poales</taxon>
        <taxon>Poaceae</taxon>
        <taxon>BOP clade</taxon>
        <taxon>Oryzoideae</taxon>
        <taxon>Oryzeae</taxon>
        <taxon>Oryzinae</taxon>
        <taxon>Oryza</taxon>
    </lineage>
</organism>
<evidence type="ECO:0000256" key="7">
    <source>
        <dbReference type="ARBA" id="ARBA00022723"/>
    </source>
</evidence>
<comment type="catalytic activity">
    <reaction evidence="1">
        <text>S-ubiquitinyl-[E2 ubiquitin-conjugating enzyme]-L-cysteine + [acceptor protein]-L-lysine = [E2 ubiquitin-conjugating enzyme]-L-cysteine + N(6)-ubiquitinyl-[acceptor protein]-L-lysine.</text>
        <dbReference type="EC" id="2.3.2.27"/>
    </reaction>
</comment>
<evidence type="ECO:0000259" key="14">
    <source>
        <dbReference type="PROSITE" id="PS50089"/>
    </source>
</evidence>
<dbReference type="GO" id="GO:0016567">
    <property type="term" value="P:protein ubiquitination"/>
    <property type="evidence" value="ECO:0007669"/>
    <property type="project" value="InterPro"/>
</dbReference>
<evidence type="ECO:0000256" key="13">
    <source>
        <dbReference type="PROSITE-ProRule" id="PRU00175"/>
    </source>
</evidence>
<dbReference type="Proteomes" id="UP000006038">
    <property type="component" value="Unassembled WGS sequence"/>
</dbReference>
<keyword evidence="11" id="KW-1133">Transmembrane helix</keyword>
<evidence type="ECO:0000313" key="15">
    <source>
        <dbReference type="EnsemblPlants" id="OB02G19420.1"/>
    </source>
</evidence>
<keyword evidence="16" id="KW-1185">Reference proteome</keyword>
<comment type="subcellular location">
    <subcellularLocation>
        <location evidence="2">Membrane</location>
        <topology evidence="2">Single-pass membrane protein</topology>
    </subcellularLocation>
</comment>
<evidence type="ECO:0000256" key="4">
    <source>
        <dbReference type="ARBA" id="ARBA00012483"/>
    </source>
</evidence>
<evidence type="ECO:0000256" key="11">
    <source>
        <dbReference type="ARBA" id="ARBA00022989"/>
    </source>
</evidence>
<dbReference type="Gramene" id="OB02G19420.1">
    <property type="protein sequence ID" value="OB02G19420.1"/>
    <property type="gene ID" value="OB02G19420"/>
</dbReference>
<dbReference type="PANTHER" id="PTHR46913">
    <property type="entry name" value="RING-H2 FINGER PROTEIN ATL16"/>
    <property type="match status" value="1"/>
</dbReference>
<evidence type="ECO:0000256" key="3">
    <source>
        <dbReference type="ARBA" id="ARBA00004906"/>
    </source>
</evidence>
<dbReference type="GO" id="GO:0061630">
    <property type="term" value="F:ubiquitin protein ligase activity"/>
    <property type="evidence" value="ECO:0007669"/>
    <property type="project" value="UniProtKB-EC"/>
</dbReference>
<evidence type="ECO:0000256" key="5">
    <source>
        <dbReference type="ARBA" id="ARBA00022679"/>
    </source>
</evidence>
<dbReference type="GO" id="GO:0008270">
    <property type="term" value="F:zinc ion binding"/>
    <property type="evidence" value="ECO:0007669"/>
    <property type="project" value="UniProtKB-KW"/>
</dbReference>
<keyword evidence="9" id="KW-0833">Ubl conjugation pathway</keyword>
<proteinExistence type="predicted"/>
<evidence type="ECO:0000313" key="16">
    <source>
        <dbReference type="Proteomes" id="UP000006038"/>
    </source>
</evidence>
<dbReference type="PROSITE" id="PS50089">
    <property type="entry name" value="ZF_RING_2"/>
    <property type="match status" value="1"/>
</dbReference>
<dbReference type="InterPro" id="IPR013083">
    <property type="entry name" value="Znf_RING/FYVE/PHD"/>
</dbReference>
<dbReference type="OMA" id="PICRCEL"/>
<evidence type="ECO:0000256" key="8">
    <source>
        <dbReference type="ARBA" id="ARBA00022771"/>
    </source>
</evidence>
<dbReference type="HOGENOM" id="CLU_013137_21_4_1"/>
<evidence type="ECO:0000256" key="6">
    <source>
        <dbReference type="ARBA" id="ARBA00022692"/>
    </source>
</evidence>
<sequence>GELVRQLPACGHLFHVDCIDMWLHSHSTCPLCRCNVSPPAATVVKATATAATAAAQQPTDTLPPV</sequence>
<evidence type="ECO:0000256" key="9">
    <source>
        <dbReference type="ARBA" id="ARBA00022786"/>
    </source>
</evidence>
<comment type="pathway">
    <text evidence="3">Protein modification; protein ubiquitination.</text>
</comment>
<accession>J3LBC5</accession>
<name>J3LBC5_ORYBR</name>
<keyword evidence="10" id="KW-0862">Zinc</keyword>
<dbReference type="InterPro" id="IPR044600">
    <property type="entry name" value="ATL1/ATL16-like"/>
</dbReference>
<dbReference type="eggNOG" id="KOG0800">
    <property type="taxonomic scope" value="Eukaryota"/>
</dbReference>
<dbReference type="SUPFAM" id="SSF57850">
    <property type="entry name" value="RING/U-box"/>
    <property type="match status" value="1"/>
</dbReference>
<keyword evidence="6" id="KW-0812">Transmembrane</keyword>
<evidence type="ECO:0000256" key="12">
    <source>
        <dbReference type="ARBA" id="ARBA00023136"/>
    </source>
</evidence>
<dbReference type="EnsemblPlants" id="OB02G19420.1">
    <property type="protein sequence ID" value="OB02G19420.1"/>
    <property type="gene ID" value="OB02G19420"/>
</dbReference>
<dbReference type="GO" id="GO:0016020">
    <property type="term" value="C:membrane"/>
    <property type="evidence" value="ECO:0007669"/>
    <property type="project" value="UniProtKB-SubCell"/>
</dbReference>